<evidence type="ECO:0000256" key="3">
    <source>
        <dbReference type="ARBA" id="ARBA00007658"/>
    </source>
</evidence>
<dbReference type="AlphaFoldDB" id="A0A292Q329"/>
<evidence type="ECO:0000256" key="6">
    <source>
        <dbReference type="ARBA" id="ARBA00023157"/>
    </source>
</evidence>
<feature type="disulfide bond" evidence="13">
    <location>
        <begin position="330"/>
        <end position="359"/>
    </location>
</feature>
<dbReference type="GO" id="GO:0005783">
    <property type="term" value="C:endoplasmic reticulum"/>
    <property type="evidence" value="ECO:0007669"/>
    <property type="project" value="TreeGrafter"/>
</dbReference>
<dbReference type="GO" id="GO:0036503">
    <property type="term" value="P:ERAD pathway"/>
    <property type="evidence" value="ECO:0007669"/>
    <property type="project" value="UniProtKB-ARBA"/>
</dbReference>
<reference evidence="17" key="1">
    <citation type="submission" date="2015-10" db="EMBL/GenBank/DDBJ databases">
        <authorList>
            <person name="Regsiter A."/>
            <person name="william w."/>
        </authorList>
    </citation>
    <scope>NUCLEOTIDE SEQUENCE</scope>
    <source>
        <strain evidence="17">Montdore</strain>
    </source>
</reference>
<dbReference type="EMBL" id="LN890978">
    <property type="protein sequence ID" value="CUS13067.1"/>
    <property type="molecule type" value="Genomic_DNA"/>
</dbReference>
<feature type="chain" id="PRO_5012154868" description="alpha-1,2-Mannosidase" evidence="16">
    <location>
        <begin position="20"/>
        <end position="564"/>
    </location>
</feature>
<keyword evidence="18" id="KW-1185">Reference proteome</keyword>
<comment type="pathway">
    <text evidence="2">Protein modification; protein glycosylation.</text>
</comment>
<keyword evidence="8 14" id="KW-0326">Glycosidase</keyword>
<evidence type="ECO:0000256" key="15">
    <source>
        <dbReference type="SAM" id="MobiDB-lite"/>
    </source>
</evidence>
<dbReference type="PANTHER" id="PTHR11742">
    <property type="entry name" value="MANNOSYL-OLIGOSACCHARIDE ALPHA-1,2-MANNOSIDASE-RELATED"/>
    <property type="match status" value="1"/>
</dbReference>
<keyword evidence="12" id="KW-0479">Metal-binding</keyword>
<evidence type="ECO:0000256" key="13">
    <source>
        <dbReference type="PIRSR" id="PIRSR601382-3"/>
    </source>
</evidence>
<evidence type="ECO:0000256" key="8">
    <source>
        <dbReference type="ARBA" id="ARBA00023295"/>
    </source>
</evidence>
<evidence type="ECO:0000256" key="4">
    <source>
        <dbReference type="ARBA" id="ARBA00022729"/>
    </source>
</evidence>
<evidence type="ECO:0000256" key="11">
    <source>
        <dbReference type="PIRSR" id="PIRSR601382-1"/>
    </source>
</evidence>
<feature type="binding site" evidence="12">
    <location>
        <position position="499"/>
    </location>
    <ligand>
        <name>Ca(2+)</name>
        <dbReference type="ChEBI" id="CHEBI:29108"/>
    </ligand>
</feature>
<dbReference type="GO" id="GO:0005509">
    <property type="term" value="F:calcium ion binding"/>
    <property type="evidence" value="ECO:0007669"/>
    <property type="project" value="InterPro"/>
</dbReference>
<dbReference type="Pfam" id="PF01532">
    <property type="entry name" value="Glyco_hydro_47"/>
    <property type="match status" value="1"/>
</dbReference>
<dbReference type="GO" id="GO:0016020">
    <property type="term" value="C:membrane"/>
    <property type="evidence" value="ECO:0007669"/>
    <property type="project" value="InterPro"/>
</dbReference>
<evidence type="ECO:0000313" key="17">
    <source>
        <dbReference type="EMBL" id="CUS13067.1"/>
    </source>
</evidence>
<evidence type="ECO:0000256" key="9">
    <source>
        <dbReference type="ARBA" id="ARBA00047669"/>
    </source>
</evidence>
<dbReference type="SUPFAM" id="SSF48225">
    <property type="entry name" value="Seven-hairpin glycosidases"/>
    <property type="match status" value="1"/>
</dbReference>
<dbReference type="FunFam" id="1.50.10.10:FF:000047">
    <property type="entry name" value="Mannosyl-oligosaccharide alpha-1,2-mannosidase"/>
    <property type="match status" value="1"/>
</dbReference>
<organism evidence="17 18">
    <name type="scientific">Tuber aestivum</name>
    <name type="common">summer truffle</name>
    <dbReference type="NCBI Taxonomy" id="59557"/>
    <lineage>
        <taxon>Eukaryota</taxon>
        <taxon>Fungi</taxon>
        <taxon>Dikarya</taxon>
        <taxon>Ascomycota</taxon>
        <taxon>Pezizomycotina</taxon>
        <taxon>Pezizomycetes</taxon>
        <taxon>Pezizales</taxon>
        <taxon>Tuberaceae</taxon>
        <taxon>Tuber</taxon>
    </lineage>
</organism>
<evidence type="ECO:0000256" key="1">
    <source>
        <dbReference type="ARBA" id="ARBA00001913"/>
    </source>
</evidence>
<comment type="similarity">
    <text evidence="3 14">Belongs to the glycosyl hydrolase 47 family.</text>
</comment>
<keyword evidence="5 14" id="KW-0378">Hydrolase</keyword>
<dbReference type="Proteomes" id="UP001412239">
    <property type="component" value="Unassembled WGS sequence"/>
</dbReference>
<dbReference type="PRINTS" id="PR00747">
    <property type="entry name" value="GLYHDRLASE47"/>
</dbReference>
<comment type="catalytic activity">
    <reaction evidence="10">
        <text>N(4)-(alpha-D-Man-(1-&gt;2)-alpha-D-Man-(1-&gt;2)-alpha-D-Man-(1-&gt;3)-[alpha-D-Man-(1-&gt;2)-alpha-D-Man-(1-&gt;3)-[alpha-D-Man-(1-&gt;2)-alpha-D-Man-(1-&gt;6)]-alpha-D-Man-(1-&gt;6)]-beta-D-Man-(1-&gt;4)-beta-D-GlcNAc-(1-&gt;4)-beta-D-GlcNAc)-L-asparaginyl-[protein] (N-glucan mannose isomer 9A1,2,3B1,2,3) + 4 H2O = N(4)-(alpha-D-Man-(1-&gt;3)-[alpha-D-Man-(1-&gt;3)-[alpha-D-Man-(1-&gt;6)]-alpha-D-Man-(1-&gt;6)]-beta-D-Man-(1-&gt;4)-beta-D-GlcNAc-(1-&gt;4)-beta-D-GlcNAc)-L-asparaginyl-[protein] (N-glucan mannose isomer 5A1,2) + 4 beta-D-mannose</text>
        <dbReference type="Rhea" id="RHEA:56008"/>
        <dbReference type="Rhea" id="RHEA-COMP:14356"/>
        <dbReference type="Rhea" id="RHEA-COMP:14367"/>
        <dbReference type="ChEBI" id="CHEBI:15377"/>
        <dbReference type="ChEBI" id="CHEBI:28563"/>
        <dbReference type="ChEBI" id="CHEBI:59087"/>
        <dbReference type="ChEBI" id="CHEBI:139493"/>
        <dbReference type="EC" id="3.2.1.113"/>
    </reaction>
</comment>
<dbReference type="Gene3D" id="1.50.10.10">
    <property type="match status" value="1"/>
</dbReference>
<evidence type="ECO:0000256" key="10">
    <source>
        <dbReference type="ARBA" id="ARBA00048605"/>
    </source>
</evidence>
<dbReference type="InterPro" id="IPR001382">
    <property type="entry name" value="Glyco_hydro_47"/>
</dbReference>
<keyword evidence="7" id="KW-0325">Glycoprotein</keyword>
<evidence type="ECO:0000256" key="16">
    <source>
        <dbReference type="SAM" id="SignalP"/>
    </source>
</evidence>
<comment type="catalytic activity">
    <reaction evidence="9">
        <text>N(4)-(alpha-D-Man-(1-&gt;2)-alpha-D-Man-(1-&gt;2)-alpha-D-Man-(1-&gt;3)-[alpha-D-Man-(1-&gt;3)-[alpha-D-Man-(1-&gt;2)-alpha-D-Man-(1-&gt;6)]-alpha-D-Man-(1-&gt;6)]-beta-D-Man-(1-&gt;4)-beta-D-GlcNAc-(1-&gt;4)-beta-D-GlcNAc)-L-asparaginyl-[protein] (N-glucan mannose isomer 8A1,2,3B1,3) + 3 H2O = N(4)-(alpha-D-Man-(1-&gt;3)-[alpha-D-Man-(1-&gt;3)-[alpha-D-Man-(1-&gt;6)]-alpha-D-Man-(1-&gt;6)]-beta-D-Man-(1-&gt;4)-beta-D-GlcNAc-(1-&gt;4)-beta-D-GlcNAc)-L-asparaginyl-[protein] (N-glucan mannose isomer 5A1,2) + 3 beta-D-mannose</text>
        <dbReference type="Rhea" id="RHEA:56028"/>
        <dbReference type="Rhea" id="RHEA-COMP:14358"/>
        <dbReference type="Rhea" id="RHEA-COMP:14367"/>
        <dbReference type="ChEBI" id="CHEBI:15377"/>
        <dbReference type="ChEBI" id="CHEBI:28563"/>
        <dbReference type="ChEBI" id="CHEBI:59087"/>
        <dbReference type="ChEBI" id="CHEBI:60628"/>
        <dbReference type="EC" id="3.2.1.113"/>
    </reaction>
</comment>
<evidence type="ECO:0000256" key="5">
    <source>
        <dbReference type="ARBA" id="ARBA00022801"/>
    </source>
</evidence>
<feature type="active site" evidence="11">
    <location>
        <position position="407"/>
    </location>
</feature>
<proteinExistence type="inferred from homology"/>
<dbReference type="GO" id="GO:0005975">
    <property type="term" value="P:carbohydrate metabolic process"/>
    <property type="evidence" value="ECO:0007669"/>
    <property type="project" value="InterPro"/>
</dbReference>
<evidence type="ECO:0000256" key="14">
    <source>
        <dbReference type="RuleBase" id="RU361193"/>
    </source>
</evidence>
<feature type="active site" description="Proton donor" evidence="11">
    <location>
        <position position="373"/>
    </location>
</feature>
<sequence>MHISRTLLTVLLAAGTTFGAPNIPLEARKRQTTNARTDAIKEAFLHSWNGYTKYAFGFDELSPVSNKGTNSRNGWGASIVDAMSTAILMGLDEVVLRQLEHIKAIDFTKTNTTVSLFETTIRYLGGLLSGYDLLTGPHKDLLPSNSTGLINALIDQAVILADTLAFGFDTASGVPGNNLNFTSKLFTDTTNGIATTGTLVLEWTRLADITGNRKYAELSQKAESYLLRPTPPLGEPFPGLLGTDVDIGTGEFINSRGGWGGGTDSFYEYLLKMWVYDKGKYELYKERWIAAADSTIKYLTSHPQSRQDITFVAEYENAQNLSLNQGHLTCFIGGNFILGGQVLSRKEYTDYGLALTSGCHHTYNSTPSSIGPERWSWDPRKVPAAQTDFFARNGFYTTAAYYDLRPEVIESYYHAFIATGDEKYRKWAWDAFLAINATARTASGFTAVSDVGQGNGGAKYDNQESFWFAEVLKYLYLIFEEGGKVGFVKGAEQKWVFNTEAHPFKVLSLPTTSPSPSAPSIGITPAPTSPSSPNAAPSFSSSALTSHKLAFLVAFWGLAVALYL</sequence>
<feature type="active site" evidence="11">
    <location>
        <position position="264"/>
    </location>
</feature>
<dbReference type="InterPro" id="IPR012341">
    <property type="entry name" value="6hp_glycosidase-like_sf"/>
</dbReference>
<feature type="active site" description="Proton donor" evidence="11">
    <location>
        <position position="118"/>
    </location>
</feature>
<dbReference type="InterPro" id="IPR036026">
    <property type="entry name" value="Seven-hairpin_glycosidases"/>
</dbReference>
<keyword evidence="6 13" id="KW-1015">Disulfide bond</keyword>
<dbReference type="InterPro" id="IPR050749">
    <property type="entry name" value="Glycosyl_Hydrolase_47"/>
</dbReference>
<evidence type="ECO:0000256" key="12">
    <source>
        <dbReference type="PIRSR" id="PIRSR601382-2"/>
    </source>
</evidence>
<dbReference type="EC" id="3.2.1.-" evidence="14"/>
<feature type="signal peptide" evidence="16">
    <location>
        <begin position="1"/>
        <end position="19"/>
    </location>
</feature>
<gene>
    <name evidence="17" type="ORF">GSTUAT00002747001</name>
</gene>
<dbReference type="GO" id="GO:0004571">
    <property type="term" value="F:mannosyl-oligosaccharide 1,2-alpha-mannosidase activity"/>
    <property type="evidence" value="ECO:0007669"/>
    <property type="project" value="UniProtKB-EC"/>
</dbReference>
<evidence type="ECO:0000313" key="18">
    <source>
        <dbReference type="Proteomes" id="UP001412239"/>
    </source>
</evidence>
<dbReference type="UniPathway" id="UPA00378"/>
<feature type="region of interest" description="Disordered" evidence="15">
    <location>
        <begin position="510"/>
        <end position="537"/>
    </location>
</feature>
<evidence type="ECO:0000256" key="7">
    <source>
        <dbReference type="ARBA" id="ARBA00023180"/>
    </source>
</evidence>
<dbReference type="PANTHER" id="PTHR11742:SF101">
    <property type="entry name" value="MANNOSYL-OLIGOSACCHARIDE ALPHA-1,2-MANNOSIDASE 1B"/>
    <property type="match status" value="1"/>
</dbReference>
<protein>
    <recommendedName>
        <fullName evidence="14">alpha-1,2-Mannosidase</fullName>
        <ecNumber evidence="14">3.2.1.-</ecNumber>
    </recommendedName>
</protein>
<name>A0A292Q329_9PEZI</name>
<accession>A0A292Q329</accession>
<keyword evidence="4 16" id="KW-0732">Signal</keyword>
<keyword evidence="12" id="KW-0106">Calcium</keyword>
<comment type="cofactor">
    <cofactor evidence="1 12">
        <name>Ca(2+)</name>
        <dbReference type="ChEBI" id="CHEBI:29108"/>
    </cofactor>
</comment>
<evidence type="ECO:0000256" key="2">
    <source>
        <dbReference type="ARBA" id="ARBA00004922"/>
    </source>
</evidence>